<dbReference type="RefSeq" id="WP_197872933.1">
    <property type="nucleotide sequence ID" value="NZ_JADTXM010000012.1"/>
</dbReference>
<evidence type="ECO:0000313" key="2">
    <source>
        <dbReference type="EMBL" id="MBH3440531.1"/>
    </source>
</evidence>
<feature type="domain" description="Putative DnaT-like" evidence="1">
    <location>
        <begin position="5"/>
        <end position="160"/>
    </location>
</feature>
<proteinExistence type="predicted"/>
<accession>A0ABS0MVB0</accession>
<gene>
    <name evidence="2" type="ORF">I5Q09_17755</name>
</gene>
<dbReference type="InterPro" id="IPR046787">
    <property type="entry name" value="DnaT_2"/>
</dbReference>
<reference evidence="2 3" key="1">
    <citation type="submission" date="2020-11" db="EMBL/GenBank/DDBJ databases">
        <title>Enhanced detection system for hospital associated transmission using whole genome sequencing surveillance.</title>
        <authorList>
            <person name="Harrison L.H."/>
            <person name="Van Tyne D."/>
            <person name="Marsh J.W."/>
            <person name="Griffith M.P."/>
            <person name="Snyder D.J."/>
            <person name="Cooper V.S."/>
            <person name="Mustapha M."/>
        </authorList>
    </citation>
    <scope>NUCLEOTIDE SEQUENCE [LARGE SCALE GENOMIC DNA]</scope>
    <source>
        <strain evidence="2 3">PSB00013</strain>
    </source>
</reference>
<name>A0ABS0MVB0_PSELU</name>
<protein>
    <recommendedName>
        <fullName evidence="1">Putative DnaT-like domain-containing protein</fullName>
    </recommendedName>
</protein>
<dbReference type="Pfam" id="PF20557">
    <property type="entry name" value="DnaT_2"/>
    <property type="match status" value="1"/>
</dbReference>
<evidence type="ECO:0000259" key="1">
    <source>
        <dbReference type="Pfam" id="PF20557"/>
    </source>
</evidence>
<comment type="caution">
    <text evidence="2">The sequence shown here is derived from an EMBL/GenBank/DDBJ whole genome shotgun (WGS) entry which is preliminary data.</text>
</comment>
<organism evidence="2 3">
    <name type="scientific">Pseudomonas luteola</name>
    <dbReference type="NCBI Taxonomy" id="47886"/>
    <lineage>
        <taxon>Bacteria</taxon>
        <taxon>Pseudomonadati</taxon>
        <taxon>Pseudomonadota</taxon>
        <taxon>Gammaproteobacteria</taxon>
        <taxon>Pseudomonadales</taxon>
        <taxon>Pseudomonadaceae</taxon>
        <taxon>Pseudomonas</taxon>
    </lineage>
</organism>
<sequence>MPDFYGSVADADSYHQTRGNTGWTGEDAAKQAALIRASAYIDGRYRKKFTSGRWMSLFPGTKTGGRGQALEWPRTDAQDYEGNKIPSDEIPAEVQQATYEAALRELSSPGSLSPDYVPSKLVKRQKVDVIEREFFEPGELGSAPSTPVVSVIDNLIAPVLIARYELPGVMVV</sequence>
<evidence type="ECO:0000313" key="3">
    <source>
        <dbReference type="Proteomes" id="UP000638986"/>
    </source>
</evidence>
<dbReference type="Proteomes" id="UP000638986">
    <property type="component" value="Unassembled WGS sequence"/>
</dbReference>
<dbReference type="EMBL" id="JADTXM010000012">
    <property type="protein sequence ID" value="MBH3440531.1"/>
    <property type="molecule type" value="Genomic_DNA"/>
</dbReference>